<reference evidence="1 2" key="1">
    <citation type="journal article" date="2020" name="Cell">
        <title>Large-Scale Comparative Analyses of Tick Genomes Elucidate Their Genetic Diversity and Vector Capacities.</title>
        <authorList>
            <consortium name="Tick Genome and Microbiome Consortium (TIGMIC)"/>
            <person name="Jia N."/>
            <person name="Wang J."/>
            <person name="Shi W."/>
            <person name="Du L."/>
            <person name="Sun Y."/>
            <person name="Zhan W."/>
            <person name="Jiang J.F."/>
            <person name="Wang Q."/>
            <person name="Zhang B."/>
            <person name="Ji P."/>
            <person name="Bell-Sakyi L."/>
            <person name="Cui X.M."/>
            <person name="Yuan T.T."/>
            <person name="Jiang B.G."/>
            <person name="Yang W.F."/>
            <person name="Lam T.T."/>
            <person name="Chang Q.C."/>
            <person name="Ding S.J."/>
            <person name="Wang X.J."/>
            <person name="Zhu J.G."/>
            <person name="Ruan X.D."/>
            <person name="Zhao L."/>
            <person name="Wei J.T."/>
            <person name="Ye R.Z."/>
            <person name="Que T.C."/>
            <person name="Du C.H."/>
            <person name="Zhou Y.H."/>
            <person name="Cheng J.X."/>
            <person name="Dai P.F."/>
            <person name="Guo W.B."/>
            <person name="Han X.H."/>
            <person name="Huang E.J."/>
            <person name="Li L.F."/>
            <person name="Wei W."/>
            <person name="Gao Y.C."/>
            <person name="Liu J.Z."/>
            <person name="Shao H.Z."/>
            <person name="Wang X."/>
            <person name="Wang C.C."/>
            <person name="Yang T.C."/>
            <person name="Huo Q.B."/>
            <person name="Li W."/>
            <person name="Chen H.Y."/>
            <person name="Chen S.E."/>
            <person name="Zhou L.G."/>
            <person name="Ni X.B."/>
            <person name="Tian J.H."/>
            <person name="Sheng Y."/>
            <person name="Liu T."/>
            <person name="Pan Y.S."/>
            <person name="Xia L.Y."/>
            <person name="Li J."/>
            <person name="Zhao F."/>
            <person name="Cao W.C."/>
        </authorList>
    </citation>
    <scope>NUCLEOTIDE SEQUENCE [LARGE SCALE GENOMIC DNA]</scope>
    <source>
        <strain evidence="1">Iper-2018</strain>
    </source>
</reference>
<accession>A0AC60PS57</accession>
<protein>
    <submittedName>
        <fullName evidence="1">Uncharacterized protein</fullName>
    </submittedName>
</protein>
<name>A0AC60PS57_IXOPE</name>
<proteinExistence type="predicted"/>
<comment type="caution">
    <text evidence="1">The sequence shown here is derived from an EMBL/GenBank/DDBJ whole genome shotgun (WGS) entry which is preliminary data.</text>
</comment>
<keyword evidence="2" id="KW-1185">Reference proteome</keyword>
<evidence type="ECO:0000313" key="2">
    <source>
        <dbReference type="Proteomes" id="UP000805193"/>
    </source>
</evidence>
<dbReference type="EMBL" id="JABSTQ010010130">
    <property type="protein sequence ID" value="KAG0423214.1"/>
    <property type="molecule type" value="Genomic_DNA"/>
</dbReference>
<sequence length="76" mass="8133">MATKRLPHEHPPAVSVITSREGGDVALPCDLRHATQGSWASAVTWFKQGQPAPVYSVDMGSQSGNFLQATHQPGHV</sequence>
<gene>
    <name evidence="1" type="ORF">HPB47_001003</name>
</gene>
<organism evidence="1 2">
    <name type="scientific">Ixodes persulcatus</name>
    <name type="common">Taiga tick</name>
    <dbReference type="NCBI Taxonomy" id="34615"/>
    <lineage>
        <taxon>Eukaryota</taxon>
        <taxon>Metazoa</taxon>
        <taxon>Ecdysozoa</taxon>
        <taxon>Arthropoda</taxon>
        <taxon>Chelicerata</taxon>
        <taxon>Arachnida</taxon>
        <taxon>Acari</taxon>
        <taxon>Parasitiformes</taxon>
        <taxon>Ixodida</taxon>
        <taxon>Ixodoidea</taxon>
        <taxon>Ixodidae</taxon>
        <taxon>Ixodinae</taxon>
        <taxon>Ixodes</taxon>
    </lineage>
</organism>
<dbReference type="Proteomes" id="UP000805193">
    <property type="component" value="Unassembled WGS sequence"/>
</dbReference>
<evidence type="ECO:0000313" key="1">
    <source>
        <dbReference type="EMBL" id="KAG0423214.1"/>
    </source>
</evidence>